<evidence type="ECO:0000256" key="14">
    <source>
        <dbReference type="ARBA" id="ARBA00048247"/>
    </source>
</evidence>
<feature type="binding site" evidence="17">
    <location>
        <position position="226"/>
    </location>
    <ligand>
        <name>UDP-N-acetyl-alpha-D-glucosamine</name>
        <dbReference type="ChEBI" id="CHEBI:57705"/>
    </ligand>
</feature>
<comment type="cofactor">
    <cofactor evidence="17">
        <name>Mg(2+)</name>
        <dbReference type="ChEBI" id="CHEBI:18420"/>
    </cofactor>
    <text evidence="17">Binds 1 Mg(2+) ion per subunit.</text>
</comment>
<dbReference type="GO" id="GO:0000902">
    <property type="term" value="P:cell morphogenesis"/>
    <property type="evidence" value="ECO:0007669"/>
    <property type="project" value="UniProtKB-UniRule"/>
</dbReference>
<dbReference type="GO" id="GO:0008360">
    <property type="term" value="P:regulation of cell shape"/>
    <property type="evidence" value="ECO:0007669"/>
    <property type="project" value="UniProtKB-KW"/>
</dbReference>
<evidence type="ECO:0000256" key="1">
    <source>
        <dbReference type="ARBA" id="ARBA00007707"/>
    </source>
</evidence>
<feature type="binding site" evidence="17">
    <location>
        <begin position="79"/>
        <end position="80"/>
    </location>
    <ligand>
        <name>UDP-N-acetyl-alpha-D-glucosamine</name>
        <dbReference type="ChEBI" id="CHEBI:57705"/>
    </ligand>
</feature>
<evidence type="ECO:0000256" key="12">
    <source>
        <dbReference type="ARBA" id="ARBA00023315"/>
    </source>
</evidence>
<keyword evidence="4 17" id="KW-0808">Transferase</keyword>
<evidence type="ECO:0000256" key="16">
    <source>
        <dbReference type="ARBA" id="ARBA00049628"/>
    </source>
</evidence>
<dbReference type="InterPro" id="IPR038009">
    <property type="entry name" value="GlmU_C_LbH"/>
</dbReference>
<feature type="domain" description="MobA-like NTP transferase" evidence="19">
    <location>
        <begin position="7"/>
        <end position="121"/>
    </location>
</feature>
<feature type="binding site" evidence="17">
    <location>
        <position position="103"/>
    </location>
    <ligand>
        <name>Mg(2+)</name>
        <dbReference type="ChEBI" id="CHEBI:18420"/>
    </ligand>
</feature>
<comment type="pathway">
    <text evidence="17">Bacterial outer membrane biogenesis; LPS lipid A biosynthesis.</text>
</comment>
<keyword evidence="6 17" id="KW-0479">Metal-binding</keyword>
<dbReference type="GO" id="GO:0019134">
    <property type="term" value="F:glucosamine-1-phosphate N-acetyltransferase activity"/>
    <property type="evidence" value="ECO:0007669"/>
    <property type="project" value="UniProtKB-UniRule"/>
</dbReference>
<dbReference type="Pfam" id="PF12804">
    <property type="entry name" value="NTP_transf_3"/>
    <property type="match status" value="1"/>
</dbReference>
<feature type="binding site" evidence="17">
    <location>
        <position position="350"/>
    </location>
    <ligand>
        <name>UDP-N-acetyl-alpha-D-glucosamine</name>
        <dbReference type="ChEBI" id="CHEBI:57705"/>
    </ligand>
</feature>
<keyword evidence="5 17" id="KW-0548">Nucleotidyltransferase</keyword>
<feature type="binding site" evidence="17">
    <location>
        <position position="168"/>
    </location>
    <ligand>
        <name>UDP-N-acetyl-alpha-D-glucosamine</name>
        <dbReference type="ChEBI" id="CHEBI:57705"/>
    </ligand>
</feature>
<keyword evidence="13 17" id="KW-0961">Cell wall biogenesis/degradation</keyword>
<keyword evidence="12 17" id="KW-0012">Acyltransferase</keyword>
<dbReference type="EC" id="2.7.7.23" evidence="17"/>
<dbReference type="GO" id="GO:0009252">
    <property type="term" value="P:peptidoglycan biosynthetic process"/>
    <property type="evidence" value="ECO:0007669"/>
    <property type="project" value="UniProtKB-UniRule"/>
</dbReference>
<evidence type="ECO:0000256" key="6">
    <source>
        <dbReference type="ARBA" id="ARBA00022723"/>
    </source>
</evidence>
<feature type="binding site" evidence="17">
    <location>
        <position position="439"/>
    </location>
    <ligand>
        <name>acetyl-CoA</name>
        <dbReference type="ChEBI" id="CHEBI:57288"/>
    </ligand>
</feature>
<evidence type="ECO:0000256" key="10">
    <source>
        <dbReference type="ARBA" id="ARBA00022984"/>
    </source>
</evidence>
<comment type="similarity">
    <text evidence="1 17">In the C-terminal section; belongs to the transferase hexapeptide repeat family.</text>
</comment>
<feature type="binding site" evidence="17">
    <location>
        <position position="153"/>
    </location>
    <ligand>
        <name>UDP-N-acetyl-alpha-D-glucosamine</name>
        <dbReference type="ChEBI" id="CHEBI:57705"/>
    </ligand>
</feature>
<dbReference type="InterPro" id="IPR025877">
    <property type="entry name" value="MobA-like_NTP_Trfase"/>
</dbReference>
<dbReference type="SUPFAM" id="SSF53448">
    <property type="entry name" value="Nucleotide-diphospho-sugar transferases"/>
    <property type="match status" value="1"/>
</dbReference>
<dbReference type="InterPro" id="IPR050065">
    <property type="entry name" value="GlmU-like"/>
</dbReference>
<name>A0A520MFL7_9GAMM</name>
<comment type="catalytic activity">
    <reaction evidence="15 17">
        <text>N-acetyl-alpha-D-glucosamine 1-phosphate + UTP + H(+) = UDP-N-acetyl-alpha-D-glucosamine + diphosphate</text>
        <dbReference type="Rhea" id="RHEA:13509"/>
        <dbReference type="ChEBI" id="CHEBI:15378"/>
        <dbReference type="ChEBI" id="CHEBI:33019"/>
        <dbReference type="ChEBI" id="CHEBI:46398"/>
        <dbReference type="ChEBI" id="CHEBI:57705"/>
        <dbReference type="ChEBI" id="CHEBI:57776"/>
        <dbReference type="EC" id="2.7.7.23"/>
    </reaction>
</comment>
<feature type="binding site" evidence="17">
    <location>
        <position position="138"/>
    </location>
    <ligand>
        <name>UDP-N-acetyl-alpha-D-glucosamine</name>
        <dbReference type="ChEBI" id="CHEBI:57705"/>
    </ligand>
</feature>
<evidence type="ECO:0000256" key="13">
    <source>
        <dbReference type="ARBA" id="ARBA00023316"/>
    </source>
</evidence>
<dbReference type="Proteomes" id="UP000315889">
    <property type="component" value="Unassembled WGS sequence"/>
</dbReference>
<dbReference type="UniPathway" id="UPA00113">
    <property type="reaction ID" value="UER00532"/>
</dbReference>
<comment type="similarity">
    <text evidence="2 17">In the N-terminal section; belongs to the N-acetylglucosamine-1-phosphate uridyltransferase family.</text>
</comment>
<dbReference type="Pfam" id="PF25087">
    <property type="entry name" value="GMPPB_C"/>
    <property type="match status" value="1"/>
</dbReference>
<feature type="domain" description="Mannose-1-phosphate guanyltransferase C-terminal" evidence="20">
    <location>
        <begin position="270"/>
        <end position="344"/>
    </location>
</feature>
<evidence type="ECO:0000256" key="15">
    <source>
        <dbReference type="ARBA" id="ARBA00048493"/>
    </source>
</evidence>
<dbReference type="EMBL" id="SHBP01000006">
    <property type="protein sequence ID" value="RZO20026.1"/>
    <property type="molecule type" value="Genomic_DNA"/>
</dbReference>
<dbReference type="GO" id="GO:0006048">
    <property type="term" value="P:UDP-N-acetylglucosamine biosynthetic process"/>
    <property type="evidence" value="ECO:0007669"/>
    <property type="project" value="UniProtKB-UniPathway"/>
</dbReference>
<keyword evidence="9 17" id="KW-0133">Cell shape</keyword>
<accession>A0A520MFL7</accession>
<keyword evidence="11 17" id="KW-0511">Multifunctional enzyme</keyword>
<evidence type="ECO:0000256" key="11">
    <source>
        <dbReference type="ARBA" id="ARBA00023268"/>
    </source>
</evidence>
<dbReference type="GO" id="GO:0009245">
    <property type="term" value="P:lipid A biosynthetic process"/>
    <property type="evidence" value="ECO:0007669"/>
    <property type="project" value="UniProtKB-UniRule"/>
</dbReference>
<evidence type="ECO:0000313" key="22">
    <source>
        <dbReference type="Proteomes" id="UP000315889"/>
    </source>
</evidence>
<feature type="binding site" evidence="17">
    <location>
        <position position="332"/>
    </location>
    <ligand>
        <name>UDP-N-acetyl-alpha-D-glucosamine</name>
        <dbReference type="ChEBI" id="CHEBI:57705"/>
    </ligand>
</feature>
<feature type="binding site" evidence="17">
    <location>
        <position position="376"/>
    </location>
    <ligand>
        <name>UDP-N-acetyl-alpha-D-glucosamine</name>
        <dbReference type="ChEBI" id="CHEBI:57705"/>
    </ligand>
</feature>
<feature type="binding site" evidence="17">
    <location>
        <begin position="9"/>
        <end position="12"/>
    </location>
    <ligand>
        <name>UDP-N-acetyl-alpha-D-glucosamine</name>
        <dbReference type="ChEBI" id="CHEBI:57705"/>
    </ligand>
</feature>
<evidence type="ECO:0000256" key="9">
    <source>
        <dbReference type="ARBA" id="ARBA00022960"/>
    </source>
</evidence>
<dbReference type="Gene3D" id="2.160.10.10">
    <property type="entry name" value="Hexapeptide repeat proteins"/>
    <property type="match status" value="1"/>
</dbReference>
<evidence type="ECO:0000256" key="7">
    <source>
        <dbReference type="ARBA" id="ARBA00022737"/>
    </source>
</evidence>
<evidence type="ECO:0000259" key="19">
    <source>
        <dbReference type="Pfam" id="PF12804"/>
    </source>
</evidence>
<keyword evidence="3 17" id="KW-0963">Cytoplasm</keyword>
<comment type="subunit">
    <text evidence="17">Homotrimer.</text>
</comment>
<keyword evidence="10 17" id="KW-0573">Peptidoglycan synthesis</keyword>
<feature type="binding site" evidence="17">
    <location>
        <begin position="385"/>
        <end position="386"/>
    </location>
    <ligand>
        <name>acetyl-CoA</name>
        <dbReference type="ChEBI" id="CHEBI:57288"/>
    </ligand>
</feature>
<proteinExistence type="inferred from homology"/>
<dbReference type="SUPFAM" id="SSF51161">
    <property type="entry name" value="Trimeric LpxA-like enzymes"/>
    <property type="match status" value="1"/>
</dbReference>
<evidence type="ECO:0000313" key="21">
    <source>
        <dbReference type="EMBL" id="RZO20026.1"/>
    </source>
</evidence>
<feature type="binding site" evidence="17">
    <location>
        <position position="74"/>
    </location>
    <ligand>
        <name>UDP-N-acetyl-alpha-D-glucosamine</name>
        <dbReference type="ChEBI" id="CHEBI:57705"/>
    </ligand>
</feature>
<dbReference type="InterPro" id="IPR011004">
    <property type="entry name" value="Trimer_LpxA-like_sf"/>
</dbReference>
<feature type="binding site" evidence="17">
    <location>
        <position position="404"/>
    </location>
    <ligand>
        <name>acetyl-CoA</name>
        <dbReference type="ChEBI" id="CHEBI:57288"/>
    </ligand>
</feature>
<dbReference type="GO" id="GO:0003977">
    <property type="term" value="F:UDP-N-acetylglucosamine diphosphorylase activity"/>
    <property type="evidence" value="ECO:0007669"/>
    <property type="project" value="UniProtKB-UniRule"/>
</dbReference>
<gene>
    <name evidence="17 21" type="primary">glmU</name>
    <name evidence="21" type="ORF">EVB03_05335</name>
</gene>
<comment type="function">
    <text evidence="16 17">Catalyzes the last two sequential reactions in the de novo biosynthetic pathway for UDP-N-acetylglucosamine (UDP-GlcNAc). The C-terminal domain catalyzes the transfer of acetyl group from acetyl coenzyme A to glucosamine-1-phosphate (GlcN-1-P) to produce N-acetylglucosamine-1-phosphate (GlcNAc-1-P), which is converted into UDP-GlcNAc by the transfer of uridine 5-monophosphate (from uridine 5-triphosphate), a reaction catalyzed by the N-terminal domain.</text>
</comment>
<feature type="binding site" evidence="17">
    <location>
        <position position="23"/>
    </location>
    <ligand>
        <name>UDP-N-acetyl-alpha-D-glucosamine</name>
        <dbReference type="ChEBI" id="CHEBI:57705"/>
    </ligand>
</feature>
<dbReference type="EC" id="2.3.1.157" evidence="17"/>
<sequence>MNKANFVILAAGKGTRMRSAMPKVLHKLAGRSMLGHVVDAVDSLGKAKKIIVTGHGAEQVEAAFQNNTTQFVQQAEQLGTGHAVQQAEPTLDDDATVIVLYGDVPLIRAKTIEKILDVVSSTTMGLLTIHLDDPQGYGRIVRGSGGVIEAIVEQKDATSDELSITEVNTGVMSLKAEHLRAWLPKITNNNAQGEYYLTDLIAIARKHGVEIISINPESATEVEGVNNRVQLSQLERAHQKQLAEALMVSGTSLADPERFDQRGELIAGTDNFIDVNCVFVGKVSIGSGVTIGPNCHITDSVIGDGVQILPNTIIESSVVGDRAVIGPFARLRPGTELASDTKIGNFVETKKALVGKGSKINHLSYVGDAELGEEVNIGAGTITCNYDGVNKHKTSLADKVFIGSNSTLVAPINVDKGGFVAAGSTVTSKVPKDSLAVGRAKQRNIDGWKRPTKKGKED</sequence>
<feature type="binding site" evidence="17">
    <location>
        <position position="365"/>
    </location>
    <ligand>
        <name>UDP-N-acetyl-alpha-D-glucosamine</name>
        <dbReference type="ChEBI" id="CHEBI:57705"/>
    </ligand>
</feature>
<dbReference type="CDD" id="cd03353">
    <property type="entry name" value="LbH_GlmU_C"/>
    <property type="match status" value="1"/>
</dbReference>
<comment type="pathway">
    <text evidence="17">Nucleotide-sugar biosynthesis; UDP-N-acetyl-alpha-D-glucosamine biosynthesis; UDP-N-acetyl-alpha-D-glucosamine from N-acetyl-alpha-D-glucosamine 1-phosphate: step 1/1.</text>
</comment>
<dbReference type="AlphaFoldDB" id="A0A520MFL7"/>
<dbReference type="InterPro" id="IPR005882">
    <property type="entry name" value="Bifunctional_GlmU"/>
</dbReference>
<feature type="active site" description="Proton acceptor" evidence="17">
    <location>
        <position position="362"/>
    </location>
</feature>
<protein>
    <recommendedName>
        <fullName evidence="17">Bifunctional protein GlmU</fullName>
    </recommendedName>
    <domain>
        <recommendedName>
            <fullName evidence="17">UDP-N-acetylglucosamine pyrophosphorylase</fullName>
            <ecNumber evidence="17">2.7.7.23</ecNumber>
        </recommendedName>
        <alternativeName>
            <fullName evidence="17">N-acetylglucosamine-1-phosphate uridyltransferase</fullName>
        </alternativeName>
    </domain>
    <domain>
        <recommendedName>
            <fullName evidence="17">Glucosamine-1-phosphate N-acetyltransferase</fullName>
            <ecNumber evidence="17">2.3.1.157</ecNumber>
        </recommendedName>
    </domain>
</protein>
<feature type="binding site" evidence="17">
    <location>
        <position position="422"/>
    </location>
    <ligand>
        <name>acetyl-CoA</name>
        <dbReference type="ChEBI" id="CHEBI:57288"/>
    </ligand>
</feature>
<evidence type="ECO:0000256" key="2">
    <source>
        <dbReference type="ARBA" id="ARBA00007947"/>
    </source>
</evidence>
<feature type="region of interest" description="Pyrophosphorylase" evidence="17">
    <location>
        <begin position="1"/>
        <end position="228"/>
    </location>
</feature>
<dbReference type="UniPathway" id="UPA00973"/>
<feature type="binding site" evidence="17">
    <location>
        <begin position="101"/>
        <end position="103"/>
    </location>
    <ligand>
        <name>UDP-N-acetyl-alpha-D-glucosamine</name>
        <dbReference type="ChEBI" id="CHEBI:57705"/>
    </ligand>
</feature>
<keyword evidence="7 17" id="KW-0677">Repeat</keyword>
<dbReference type="PANTHER" id="PTHR43584">
    <property type="entry name" value="NUCLEOTIDYL TRANSFERASE"/>
    <property type="match status" value="1"/>
</dbReference>
<keyword evidence="8 17" id="KW-0460">Magnesium</keyword>
<feature type="region of interest" description="Disordered" evidence="18">
    <location>
        <begin position="435"/>
        <end position="458"/>
    </location>
</feature>
<feature type="binding site" evidence="17">
    <location>
        <position position="379"/>
    </location>
    <ligand>
        <name>acetyl-CoA</name>
        <dbReference type="ChEBI" id="CHEBI:57288"/>
    </ligand>
</feature>
<evidence type="ECO:0000256" key="17">
    <source>
        <dbReference type="HAMAP-Rule" id="MF_01631"/>
    </source>
</evidence>
<comment type="catalytic activity">
    <reaction evidence="14 17">
        <text>alpha-D-glucosamine 1-phosphate + acetyl-CoA = N-acetyl-alpha-D-glucosamine 1-phosphate + CoA + H(+)</text>
        <dbReference type="Rhea" id="RHEA:13725"/>
        <dbReference type="ChEBI" id="CHEBI:15378"/>
        <dbReference type="ChEBI" id="CHEBI:57287"/>
        <dbReference type="ChEBI" id="CHEBI:57288"/>
        <dbReference type="ChEBI" id="CHEBI:57776"/>
        <dbReference type="ChEBI" id="CHEBI:58516"/>
        <dbReference type="EC" id="2.3.1.157"/>
    </reaction>
</comment>
<dbReference type="NCBIfam" id="TIGR01173">
    <property type="entry name" value="glmU"/>
    <property type="match status" value="1"/>
</dbReference>
<dbReference type="GO" id="GO:0071555">
    <property type="term" value="P:cell wall organization"/>
    <property type="evidence" value="ECO:0007669"/>
    <property type="project" value="UniProtKB-KW"/>
</dbReference>
<comment type="caution">
    <text evidence="21">The sequence shown here is derived from an EMBL/GenBank/DDBJ whole genome shotgun (WGS) entry which is preliminary data.</text>
</comment>
<feature type="compositionally biased region" description="Basic and acidic residues" evidence="18">
    <location>
        <begin position="443"/>
        <end position="458"/>
    </location>
</feature>
<feature type="binding site" evidence="17">
    <location>
        <position position="226"/>
    </location>
    <ligand>
        <name>Mg(2+)</name>
        <dbReference type="ChEBI" id="CHEBI:18420"/>
    </ligand>
</feature>
<feature type="region of interest" description="Linker" evidence="17">
    <location>
        <begin position="229"/>
        <end position="249"/>
    </location>
</feature>
<reference evidence="21 22" key="1">
    <citation type="submission" date="2019-02" db="EMBL/GenBank/DDBJ databases">
        <title>Prokaryotic population dynamics and viral predation in marine succession experiment using metagenomics: the confinement effect.</title>
        <authorList>
            <person name="Haro-Moreno J.M."/>
            <person name="Rodriguez-Valera F."/>
            <person name="Lopez-Perez M."/>
        </authorList>
    </citation>
    <scope>NUCLEOTIDE SEQUENCE [LARGE SCALE GENOMIC DNA]</scope>
    <source>
        <strain evidence="21">MED-G170</strain>
    </source>
</reference>
<comment type="pathway">
    <text evidence="17">Nucleotide-sugar biosynthesis; UDP-N-acetyl-alpha-D-glucosamine biosynthesis; N-acetyl-alpha-D-glucosamine 1-phosphate from alpha-D-glucosamine 6-phosphate (route II): step 2/2.</text>
</comment>
<dbReference type="PANTHER" id="PTHR43584:SF3">
    <property type="entry name" value="BIFUNCTIONAL PROTEIN GLMU"/>
    <property type="match status" value="1"/>
</dbReference>
<dbReference type="GO" id="GO:0016020">
    <property type="term" value="C:membrane"/>
    <property type="evidence" value="ECO:0007669"/>
    <property type="project" value="GOC"/>
</dbReference>
<evidence type="ECO:0000256" key="8">
    <source>
        <dbReference type="ARBA" id="ARBA00022842"/>
    </source>
</evidence>
<evidence type="ECO:0000256" key="3">
    <source>
        <dbReference type="ARBA" id="ARBA00022490"/>
    </source>
</evidence>
<dbReference type="GO" id="GO:0005737">
    <property type="term" value="C:cytoplasm"/>
    <property type="evidence" value="ECO:0007669"/>
    <property type="project" value="UniProtKB-SubCell"/>
</dbReference>
<comment type="subcellular location">
    <subcellularLocation>
        <location evidence="17">Cytoplasm</location>
    </subcellularLocation>
</comment>
<dbReference type="GO" id="GO:0000287">
    <property type="term" value="F:magnesium ion binding"/>
    <property type="evidence" value="ECO:0007669"/>
    <property type="project" value="UniProtKB-UniRule"/>
</dbReference>
<dbReference type="HAMAP" id="MF_01631">
    <property type="entry name" value="GlmU"/>
    <property type="match status" value="1"/>
</dbReference>
<dbReference type="CDD" id="cd02540">
    <property type="entry name" value="GT2_GlmU_N_bac"/>
    <property type="match status" value="1"/>
</dbReference>
<organism evidence="21 22">
    <name type="scientific">SAR92 clade bacterium</name>
    <dbReference type="NCBI Taxonomy" id="2315479"/>
    <lineage>
        <taxon>Bacteria</taxon>
        <taxon>Pseudomonadati</taxon>
        <taxon>Pseudomonadota</taxon>
        <taxon>Gammaproteobacteria</taxon>
        <taxon>Cellvibrionales</taxon>
        <taxon>Porticoccaceae</taxon>
        <taxon>SAR92 clade</taxon>
    </lineage>
</organism>
<feature type="region of interest" description="N-acetyltransferase" evidence="17">
    <location>
        <begin position="250"/>
        <end position="458"/>
    </location>
</feature>
<evidence type="ECO:0000256" key="18">
    <source>
        <dbReference type="SAM" id="MobiDB-lite"/>
    </source>
</evidence>
<dbReference type="InterPro" id="IPR056729">
    <property type="entry name" value="GMPPB_C"/>
</dbReference>
<evidence type="ECO:0000256" key="5">
    <source>
        <dbReference type="ARBA" id="ARBA00022695"/>
    </source>
</evidence>
<dbReference type="Gene3D" id="3.90.550.10">
    <property type="entry name" value="Spore Coat Polysaccharide Biosynthesis Protein SpsA, Chain A"/>
    <property type="match status" value="1"/>
</dbReference>
<dbReference type="InterPro" id="IPR029044">
    <property type="entry name" value="Nucleotide-diphossugar_trans"/>
</dbReference>
<evidence type="ECO:0000256" key="4">
    <source>
        <dbReference type="ARBA" id="ARBA00022679"/>
    </source>
</evidence>
<evidence type="ECO:0000259" key="20">
    <source>
        <dbReference type="Pfam" id="PF25087"/>
    </source>
</evidence>